<dbReference type="SUPFAM" id="SSF55124">
    <property type="entry name" value="Nitrite/Sulfite reductase N-terminal domain-like"/>
    <property type="match status" value="1"/>
</dbReference>
<dbReference type="InterPro" id="IPR036136">
    <property type="entry name" value="Nit/Sulf_reduc_fer-like_dom_sf"/>
</dbReference>
<organism evidence="9 10">
    <name type="scientific">Pseudodesulfovibrio senegalensis</name>
    <dbReference type="NCBI Taxonomy" id="1721087"/>
    <lineage>
        <taxon>Bacteria</taxon>
        <taxon>Pseudomonadati</taxon>
        <taxon>Thermodesulfobacteriota</taxon>
        <taxon>Desulfovibrionia</taxon>
        <taxon>Desulfovibrionales</taxon>
        <taxon>Desulfovibrionaceae</taxon>
    </lineage>
</organism>
<feature type="domain" description="Nitrite/Sulfite reductase ferredoxin-like" evidence="8">
    <location>
        <begin position="17"/>
        <end position="77"/>
    </location>
</feature>
<keyword evidence="4" id="KW-0560">Oxidoreductase</keyword>
<dbReference type="InterPro" id="IPR005117">
    <property type="entry name" value="NiRdtase/SiRdtase_haem-b_fer"/>
</dbReference>
<evidence type="ECO:0000256" key="1">
    <source>
        <dbReference type="ARBA" id="ARBA00022485"/>
    </source>
</evidence>
<evidence type="ECO:0000256" key="4">
    <source>
        <dbReference type="ARBA" id="ARBA00023002"/>
    </source>
</evidence>
<evidence type="ECO:0000256" key="5">
    <source>
        <dbReference type="ARBA" id="ARBA00023004"/>
    </source>
</evidence>
<sequence>MSDNKENSLAVMPVRRTDGTHALRLCLDQGLLTPDMTRRVVGIMDSCPGVTLRATTGQRMNLENVPGDRLDEVVALLGTAIPKCPPGVSVCSGGDLCKLGMQPTRSMADRLLAVIRENGPYPFKVKSGVSGCGMACGLSFVRDVGLVAGAKGWDVYFGGCATSKACPGVRIGKGLSADKALEVVGRALVFYRENGKKRERTSGLMRRLGKEALLSALA</sequence>
<dbReference type="PROSITE" id="PS00365">
    <property type="entry name" value="NIR_SIR"/>
    <property type="match status" value="1"/>
</dbReference>
<dbReference type="InterPro" id="IPR006066">
    <property type="entry name" value="NO2/SO3_Rdtase_FeS/sirohaem_BS"/>
</dbReference>
<dbReference type="GO" id="GO:0051539">
    <property type="term" value="F:4 iron, 4 sulfur cluster binding"/>
    <property type="evidence" value="ECO:0007669"/>
    <property type="project" value="UniProtKB-KW"/>
</dbReference>
<evidence type="ECO:0000256" key="3">
    <source>
        <dbReference type="ARBA" id="ARBA00022723"/>
    </source>
</evidence>
<evidence type="ECO:0000256" key="6">
    <source>
        <dbReference type="ARBA" id="ARBA00023014"/>
    </source>
</evidence>
<dbReference type="GO" id="GO:0020037">
    <property type="term" value="F:heme binding"/>
    <property type="evidence" value="ECO:0007669"/>
    <property type="project" value="InterPro"/>
</dbReference>
<gene>
    <name evidence="9" type="ORF">F8A88_02765</name>
</gene>
<dbReference type="InterPro" id="IPR051329">
    <property type="entry name" value="NIR_SIR_4Fe-4S"/>
</dbReference>
<dbReference type="InterPro" id="IPR045854">
    <property type="entry name" value="NO2/SO3_Rdtase_4Fe4S_sf"/>
</dbReference>
<proteinExistence type="predicted"/>
<evidence type="ECO:0000259" key="8">
    <source>
        <dbReference type="Pfam" id="PF03460"/>
    </source>
</evidence>
<dbReference type="Proteomes" id="UP000438699">
    <property type="component" value="Unassembled WGS sequence"/>
</dbReference>
<dbReference type="InterPro" id="IPR006067">
    <property type="entry name" value="NO2/SO3_Rdtase_4Fe4S_dom"/>
</dbReference>
<accession>A0A6N6N572</accession>
<dbReference type="OrthoDB" id="9768666at2"/>
<evidence type="ECO:0000313" key="10">
    <source>
        <dbReference type="Proteomes" id="UP000438699"/>
    </source>
</evidence>
<dbReference type="GO" id="GO:0016491">
    <property type="term" value="F:oxidoreductase activity"/>
    <property type="evidence" value="ECO:0007669"/>
    <property type="project" value="UniProtKB-KW"/>
</dbReference>
<dbReference type="PANTHER" id="PTHR32439:SF9">
    <property type="entry name" value="BLR3264 PROTEIN"/>
    <property type="match status" value="1"/>
</dbReference>
<protein>
    <submittedName>
        <fullName evidence="9">Nitrite reductase</fullName>
    </submittedName>
</protein>
<keyword evidence="2" id="KW-0349">Heme</keyword>
<name>A0A6N6N572_9BACT</name>
<reference evidence="9 10" key="1">
    <citation type="journal article" date="2017" name="Int. J. Syst. Evol. Microbiol.">
        <title>Desulfovibrio senegalensis sp. nov., a mesophilic sulfate reducer isolated from marine sediment.</title>
        <authorList>
            <person name="Thioye A."/>
            <person name="Gam Z.B.A."/>
            <person name="Mbengue M."/>
            <person name="Cayol J.L."/>
            <person name="Joseph-Bartoli M."/>
            <person name="Toure-Kane C."/>
            <person name="Labat M."/>
        </authorList>
    </citation>
    <scope>NUCLEOTIDE SEQUENCE [LARGE SCALE GENOMIC DNA]</scope>
    <source>
        <strain evidence="9 10">DSM 101509</strain>
    </source>
</reference>
<evidence type="ECO:0000313" key="9">
    <source>
        <dbReference type="EMBL" id="KAB1443204.1"/>
    </source>
</evidence>
<dbReference type="PANTHER" id="PTHR32439">
    <property type="entry name" value="FERREDOXIN--NITRITE REDUCTASE, CHLOROPLASTIC"/>
    <property type="match status" value="1"/>
</dbReference>
<comment type="caution">
    <text evidence="9">The sequence shown here is derived from an EMBL/GenBank/DDBJ whole genome shotgun (WGS) entry which is preliminary data.</text>
</comment>
<dbReference type="Pfam" id="PF01077">
    <property type="entry name" value="NIR_SIR"/>
    <property type="match status" value="1"/>
</dbReference>
<evidence type="ECO:0000256" key="2">
    <source>
        <dbReference type="ARBA" id="ARBA00022617"/>
    </source>
</evidence>
<keyword evidence="3" id="KW-0479">Metal-binding</keyword>
<keyword evidence="1" id="KW-0004">4Fe-4S</keyword>
<keyword evidence="5" id="KW-0408">Iron</keyword>
<keyword evidence="6" id="KW-0411">Iron-sulfur</keyword>
<dbReference type="Pfam" id="PF03460">
    <property type="entry name" value="NIR_SIR_ferr"/>
    <property type="match status" value="1"/>
</dbReference>
<dbReference type="EMBL" id="WAIE01000001">
    <property type="protein sequence ID" value="KAB1443204.1"/>
    <property type="molecule type" value="Genomic_DNA"/>
</dbReference>
<dbReference type="GO" id="GO:0046872">
    <property type="term" value="F:metal ion binding"/>
    <property type="evidence" value="ECO:0007669"/>
    <property type="project" value="UniProtKB-KW"/>
</dbReference>
<dbReference type="SUPFAM" id="SSF56014">
    <property type="entry name" value="Nitrite and sulphite reductase 4Fe-4S domain-like"/>
    <property type="match status" value="1"/>
</dbReference>
<evidence type="ECO:0000259" key="7">
    <source>
        <dbReference type="Pfam" id="PF01077"/>
    </source>
</evidence>
<dbReference type="RefSeq" id="WP_151149536.1">
    <property type="nucleotide sequence ID" value="NZ_WAIE01000001.1"/>
</dbReference>
<keyword evidence="10" id="KW-1185">Reference proteome</keyword>
<feature type="domain" description="Nitrite/sulphite reductase 4Fe-4S" evidence="7">
    <location>
        <begin position="88"/>
        <end position="216"/>
    </location>
</feature>
<dbReference type="AlphaFoldDB" id="A0A6N6N572"/>
<dbReference type="Gene3D" id="3.30.413.10">
    <property type="entry name" value="Sulfite Reductase Hemoprotein, domain 1"/>
    <property type="match status" value="1"/>
</dbReference>